<feature type="compositionally biased region" description="Basic residues" evidence="4">
    <location>
        <begin position="125"/>
        <end position="136"/>
    </location>
</feature>
<feature type="compositionally biased region" description="Basic and acidic residues" evidence="4">
    <location>
        <begin position="113"/>
        <end position="122"/>
    </location>
</feature>
<dbReference type="InterPro" id="IPR012677">
    <property type="entry name" value="Nucleotide-bd_a/b_plait_sf"/>
</dbReference>
<comment type="subcellular location">
    <subcellularLocation>
        <location evidence="1">Nucleus</location>
    </subcellularLocation>
</comment>
<dbReference type="AlphaFoldDB" id="A0A166BCM9"/>
<dbReference type="InterPro" id="IPR000504">
    <property type="entry name" value="RRM_dom"/>
</dbReference>
<dbReference type="InterPro" id="IPR051183">
    <property type="entry name" value="U1_U11-U12_snRNP_70-35kDa"/>
</dbReference>
<evidence type="ECO:0000256" key="4">
    <source>
        <dbReference type="SAM" id="MobiDB-lite"/>
    </source>
</evidence>
<feature type="compositionally biased region" description="Basic and acidic residues" evidence="4">
    <location>
        <begin position="142"/>
        <end position="151"/>
    </location>
</feature>
<evidence type="ECO:0000256" key="2">
    <source>
        <dbReference type="ARBA" id="ARBA00023242"/>
    </source>
</evidence>
<protein>
    <submittedName>
        <fullName evidence="6">RNA-binding domain-containing protein</fullName>
    </submittedName>
</protein>
<feature type="region of interest" description="Disordered" evidence="4">
    <location>
        <begin position="88"/>
        <end position="203"/>
    </location>
</feature>
<dbReference type="PROSITE" id="PS50102">
    <property type="entry name" value="RRM"/>
    <property type="match status" value="1"/>
</dbReference>
<keyword evidence="3" id="KW-0694">RNA-binding</keyword>
<feature type="compositionally biased region" description="Basic and acidic residues" evidence="4">
    <location>
        <begin position="160"/>
        <end position="175"/>
    </location>
</feature>
<dbReference type="Proteomes" id="UP000076798">
    <property type="component" value="Unassembled WGS sequence"/>
</dbReference>
<dbReference type="GO" id="GO:0030619">
    <property type="term" value="F:U1 snRNA binding"/>
    <property type="evidence" value="ECO:0007669"/>
    <property type="project" value="TreeGrafter"/>
</dbReference>
<evidence type="ECO:0000313" key="7">
    <source>
        <dbReference type="Proteomes" id="UP000076798"/>
    </source>
</evidence>
<gene>
    <name evidence="6" type="ORF">SISSUDRAFT_84354</name>
</gene>
<name>A0A166BCM9_9AGAM</name>
<evidence type="ECO:0000313" key="6">
    <source>
        <dbReference type="EMBL" id="KZT36227.1"/>
    </source>
</evidence>
<dbReference type="SMART" id="SM00360">
    <property type="entry name" value="RRM"/>
    <property type="match status" value="1"/>
</dbReference>
<dbReference type="GO" id="GO:0000398">
    <property type="term" value="P:mRNA splicing, via spliceosome"/>
    <property type="evidence" value="ECO:0007669"/>
    <property type="project" value="TreeGrafter"/>
</dbReference>
<dbReference type="GO" id="GO:0003729">
    <property type="term" value="F:mRNA binding"/>
    <property type="evidence" value="ECO:0007669"/>
    <property type="project" value="TreeGrafter"/>
</dbReference>
<accession>A0A166BCM9</accession>
<reference evidence="6 7" key="1">
    <citation type="journal article" date="2016" name="Mol. Biol. Evol.">
        <title>Comparative Genomics of Early-Diverging Mushroom-Forming Fungi Provides Insights into the Origins of Lignocellulose Decay Capabilities.</title>
        <authorList>
            <person name="Nagy L.G."/>
            <person name="Riley R."/>
            <person name="Tritt A."/>
            <person name="Adam C."/>
            <person name="Daum C."/>
            <person name="Floudas D."/>
            <person name="Sun H."/>
            <person name="Yadav J.S."/>
            <person name="Pangilinan J."/>
            <person name="Larsson K.H."/>
            <person name="Matsuura K."/>
            <person name="Barry K."/>
            <person name="Labutti K."/>
            <person name="Kuo R."/>
            <person name="Ohm R.A."/>
            <person name="Bhattacharya S.S."/>
            <person name="Shirouzu T."/>
            <person name="Yoshinaga Y."/>
            <person name="Martin F.M."/>
            <person name="Grigoriev I.V."/>
            <person name="Hibbett D.S."/>
        </authorList>
    </citation>
    <scope>NUCLEOTIDE SEQUENCE [LARGE SCALE GENOMIC DNA]</scope>
    <source>
        <strain evidence="6 7">HHB10207 ss-3</strain>
    </source>
</reference>
<dbReference type="GO" id="GO:0071011">
    <property type="term" value="C:precatalytic spliceosome"/>
    <property type="evidence" value="ECO:0007669"/>
    <property type="project" value="TreeGrafter"/>
</dbReference>
<keyword evidence="7" id="KW-1185">Reference proteome</keyword>
<dbReference type="Pfam" id="PF00076">
    <property type="entry name" value="RRM_1"/>
    <property type="match status" value="1"/>
</dbReference>
<proteinExistence type="predicted"/>
<dbReference type="STRING" id="1314776.A0A166BCM9"/>
<feature type="domain" description="RRM" evidence="5">
    <location>
        <begin position="5"/>
        <end position="84"/>
    </location>
</feature>
<feature type="compositionally biased region" description="Basic and acidic residues" evidence="4">
    <location>
        <begin position="183"/>
        <end position="196"/>
    </location>
</feature>
<organism evidence="6 7">
    <name type="scientific">Sistotremastrum suecicum HHB10207 ss-3</name>
    <dbReference type="NCBI Taxonomy" id="1314776"/>
    <lineage>
        <taxon>Eukaryota</taxon>
        <taxon>Fungi</taxon>
        <taxon>Dikarya</taxon>
        <taxon>Basidiomycota</taxon>
        <taxon>Agaricomycotina</taxon>
        <taxon>Agaricomycetes</taxon>
        <taxon>Sistotremastrales</taxon>
        <taxon>Sistotremastraceae</taxon>
        <taxon>Sistotremastrum</taxon>
    </lineage>
</organism>
<evidence type="ECO:0000256" key="1">
    <source>
        <dbReference type="ARBA" id="ARBA00004123"/>
    </source>
</evidence>
<keyword evidence="2" id="KW-0539">Nucleus</keyword>
<dbReference type="EMBL" id="KV428113">
    <property type="protein sequence ID" value="KZT36227.1"/>
    <property type="molecule type" value="Genomic_DNA"/>
</dbReference>
<feature type="compositionally biased region" description="Basic and acidic residues" evidence="4">
    <location>
        <begin position="91"/>
        <end position="102"/>
    </location>
</feature>
<evidence type="ECO:0000259" key="5">
    <source>
        <dbReference type="PROSITE" id="PS50102"/>
    </source>
</evidence>
<dbReference type="PANTHER" id="PTHR13952">
    <property type="entry name" value="U1 SMALL NUCLEAR RIBONUCLEOPROTEIN 70 KD"/>
    <property type="match status" value="1"/>
</dbReference>
<dbReference type="GO" id="GO:0005685">
    <property type="term" value="C:U1 snRNP"/>
    <property type="evidence" value="ECO:0007669"/>
    <property type="project" value="TreeGrafter"/>
</dbReference>
<dbReference type="PANTHER" id="PTHR13952:SF5">
    <property type="entry name" value="U1 SMALL NUCLEAR RIBONUCLEOPROTEIN 70 KDA"/>
    <property type="match status" value="1"/>
</dbReference>
<dbReference type="SUPFAM" id="SSF54928">
    <property type="entry name" value="RNA-binding domain, RBD"/>
    <property type="match status" value="1"/>
</dbReference>
<dbReference type="GO" id="GO:0071004">
    <property type="term" value="C:U2-type prespliceosome"/>
    <property type="evidence" value="ECO:0007669"/>
    <property type="project" value="TreeGrafter"/>
</dbReference>
<dbReference type="Gene3D" id="3.30.70.330">
    <property type="match status" value="1"/>
</dbReference>
<evidence type="ECO:0000256" key="3">
    <source>
        <dbReference type="PROSITE-ProRule" id="PRU00176"/>
    </source>
</evidence>
<sequence length="203" mass="23880">MPSPRILFVSGFNPTSKARDLAYEFEKYGPLIRCDIPAPRHNSPNATPYAFIEFQDSRDADDAYHELHDRRVDGYRISLQWAKNPPSAIWRNERSGRRDAGPRRRSRSPPPRRGSERSEPPRRGGYPRRSRSRSRSRSPPPARERERDDRKRRVSRSRSPRRDDRDRPRDKDRARTPPPDDDVPIRDDRDRGRDRAQTPPPDN</sequence>
<dbReference type="InterPro" id="IPR035979">
    <property type="entry name" value="RBD_domain_sf"/>
</dbReference>
<dbReference type="OrthoDB" id="5970at2759"/>